<organism evidence="2 3">
    <name type="scientific">Paenibacillus sedimenti</name>
    <dbReference type="NCBI Taxonomy" id="2770274"/>
    <lineage>
        <taxon>Bacteria</taxon>
        <taxon>Bacillati</taxon>
        <taxon>Bacillota</taxon>
        <taxon>Bacilli</taxon>
        <taxon>Bacillales</taxon>
        <taxon>Paenibacillaceae</taxon>
        <taxon>Paenibacillus</taxon>
    </lineage>
</organism>
<evidence type="ECO:0000259" key="1">
    <source>
        <dbReference type="PROSITE" id="PS51340"/>
    </source>
</evidence>
<dbReference type="EMBL" id="JACVVD010000004">
    <property type="protein sequence ID" value="MBD0381361.1"/>
    <property type="molecule type" value="Genomic_DNA"/>
</dbReference>
<dbReference type="PANTHER" id="PTHR36930:SF1">
    <property type="entry name" value="MOSC DOMAIN-CONTAINING PROTEIN"/>
    <property type="match status" value="1"/>
</dbReference>
<reference evidence="2" key="1">
    <citation type="submission" date="2020-09" db="EMBL/GenBank/DDBJ databases">
        <title>Draft Genome Sequence of Paenibacillus sp. WST5.</title>
        <authorList>
            <person name="Bao Z."/>
        </authorList>
    </citation>
    <scope>NUCLEOTIDE SEQUENCE</scope>
    <source>
        <strain evidence="2">WST5</strain>
    </source>
</reference>
<dbReference type="InterPro" id="IPR011037">
    <property type="entry name" value="Pyrv_Knase-like_insert_dom_sf"/>
</dbReference>
<dbReference type="SUPFAM" id="SSF50800">
    <property type="entry name" value="PK beta-barrel domain-like"/>
    <property type="match status" value="1"/>
</dbReference>
<dbReference type="GO" id="GO:0030151">
    <property type="term" value="F:molybdenum ion binding"/>
    <property type="evidence" value="ECO:0007669"/>
    <property type="project" value="InterPro"/>
</dbReference>
<feature type="domain" description="MOSC" evidence="1">
    <location>
        <begin position="18"/>
        <end position="167"/>
    </location>
</feature>
<dbReference type="Proteomes" id="UP000650466">
    <property type="component" value="Unassembled WGS sequence"/>
</dbReference>
<dbReference type="GO" id="GO:0030170">
    <property type="term" value="F:pyridoxal phosphate binding"/>
    <property type="evidence" value="ECO:0007669"/>
    <property type="project" value="InterPro"/>
</dbReference>
<gene>
    <name evidence="2" type="ORF">ICC18_14640</name>
</gene>
<dbReference type="InterPro" id="IPR052716">
    <property type="entry name" value="MOSC_domain"/>
</dbReference>
<evidence type="ECO:0000313" key="2">
    <source>
        <dbReference type="EMBL" id="MBD0381361.1"/>
    </source>
</evidence>
<proteinExistence type="predicted"/>
<dbReference type="PROSITE" id="PS51340">
    <property type="entry name" value="MOSC"/>
    <property type="match status" value="1"/>
</dbReference>
<evidence type="ECO:0000313" key="3">
    <source>
        <dbReference type="Proteomes" id="UP000650466"/>
    </source>
</evidence>
<keyword evidence="3" id="KW-1185">Reference proteome</keyword>
<name>A0A926KQM1_9BACL</name>
<sequence length="179" mass="19241">MGIVKAVSLSGSHIFSKLNQDHIQLLAGLGVLGDAHMGETVKHRSRVAQDPTQPNLRQVHLIHDELHDELGAAGFKVLAGQMGENITTHGVDLLGLPRGTRLHIGAAAVIEVTGLRNPCPQLDRFQTGLKSALLDEDVNGNVIRKAGIMGIVLVSGEIRPGDPIRIEMPPEPHQPLERV</sequence>
<dbReference type="InterPro" id="IPR005302">
    <property type="entry name" value="MoCF_Sase_C"/>
</dbReference>
<dbReference type="GO" id="GO:0003824">
    <property type="term" value="F:catalytic activity"/>
    <property type="evidence" value="ECO:0007669"/>
    <property type="project" value="InterPro"/>
</dbReference>
<accession>A0A926KQM1</accession>
<dbReference type="Gene3D" id="2.40.33.20">
    <property type="entry name" value="PK beta-barrel domain-like"/>
    <property type="match status" value="1"/>
</dbReference>
<comment type="caution">
    <text evidence="2">The sequence shown here is derived from an EMBL/GenBank/DDBJ whole genome shotgun (WGS) entry which is preliminary data.</text>
</comment>
<protein>
    <submittedName>
        <fullName evidence="2">MOSC domain-containing protein</fullName>
    </submittedName>
</protein>
<dbReference type="Pfam" id="PF03473">
    <property type="entry name" value="MOSC"/>
    <property type="match status" value="1"/>
</dbReference>
<dbReference type="PANTHER" id="PTHR36930">
    <property type="entry name" value="METAL-SULFUR CLUSTER BIOSYNTHESIS PROTEINS YUAD-RELATED"/>
    <property type="match status" value="1"/>
</dbReference>
<dbReference type="AlphaFoldDB" id="A0A926KQM1"/>